<dbReference type="Gene3D" id="3.40.390.10">
    <property type="entry name" value="Collagenase (Catalytic Domain)"/>
    <property type="match status" value="1"/>
</dbReference>
<dbReference type="CDD" id="cd11375">
    <property type="entry name" value="Peptidase_M54"/>
    <property type="match status" value="1"/>
</dbReference>
<evidence type="ECO:0000313" key="8">
    <source>
        <dbReference type="EMBL" id="CAD0092381.1"/>
    </source>
</evidence>
<feature type="compositionally biased region" description="Polar residues" evidence="7">
    <location>
        <begin position="299"/>
        <end position="309"/>
    </location>
</feature>
<dbReference type="Proteomes" id="UP000714618">
    <property type="component" value="Unassembled WGS sequence"/>
</dbReference>
<keyword evidence="5" id="KW-0862">Zinc</keyword>
<dbReference type="EMBL" id="CAIJEO010000005">
    <property type="protein sequence ID" value="CAD0092381.1"/>
    <property type="molecule type" value="Genomic_DNA"/>
</dbReference>
<dbReference type="InterPro" id="IPR024079">
    <property type="entry name" value="MetalloPept_cat_dom_sf"/>
</dbReference>
<dbReference type="GO" id="GO:0046872">
    <property type="term" value="F:metal ion binding"/>
    <property type="evidence" value="ECO:0007669"/>
    <property type="project" value="UniProtKB-KW"/>
</dbReference>
<evidence type="ECO:0000256" key="2">
    <source>
        <dbReference type="ARBA" id="ARBA00022670"/>
    </source>
</evidence>
<organism evidence="8 9">
    <name type="scientific">Aureobasidium mustum</name>
    <dbReference type="NCBI Taxonomy" id="2773714"/>
    <lineage>
        <taxon>Eukaryota</taxon>
        <taxon>Fungi</taxon>
        <taxon>Dikarya</taxon>
        <taxon>Ascomycota</taxon>
        <taxon>Pezizomycotina</taxon>
        <taxon>Dothideomycetes</taxon>
        <taxon>Dothideomycetidae</taxon>
        <taxon>Dothideales</taxon>
        <taxon>Saccotheciaceae</taxon>
        <taxon>Aureobasidium</taxon>
    </lineage>
</organism>
<evidence type="ECO:0000256" key="4">
    <source>
        <dbReference type="ARBA" id="ARBA00022801"/>
    </source>
</evidence>
<evidence type="ECO:0000256" key="3">
    <source>
        <dbReference type="ARBA" id="ARBA00022723"/>
    </source>
</evidence>
<accession>A0A9N8JW05</accession>
<name>A0A9N8JW05_9PEZI</name>
<gene>
    <name evidence="8" type="ORF">AWRI4233_LOCUS3581</name>
</gene>
<evidence type="ECO:0000256" key="6">
    <source>
        <dbReference type="ARBA" id="ARBA00023049"/>
    </source>
</evidence>
<keyword evidence="4" id="KW-0378">Hydrolase</keyword>
<keyword evidence="9" id="KW-1185">Reference proteome</keyword>
<sequence>MTCNHSNHLFKPSIVAEYTGYLRPSKPQRAKAAGYSDDSNFNDDDFPAPLVLPNDEIDSDPKYPAQTLSEWKQLLTPSILPYKRKKIFVAAPPGFTKECPELDKMQWPHTHPVPPRYEHVLKYLAAFYTGFDVVELPKDTLVFDNWSEGEDSNLNGCFVALKTPKESIRIRERPMTNNTRGFQLNLNDVLDAAIAVLPNDALALLLLMDFDMYEDDDDEFGCGRAYGYSHVCIVSSFRYNPALDKSIKLDRQHVWPASHCAEYVQAQVDRFIEASEQTPGSEAAIPAQPSKPLTKAIQAHSTANPSPTSTWLERVCRTASHELGHCLGMDHCMYYACIMQGSNSIPEDLRQPPYLCPVDNAKLDFLVAARGNKTKVGVWQRERALSRFVTGHSENGGGFAAFRAWLEARLAHGDTQISSYTEKQISEKMAAAKKRESQRTQKKQRVTSRDLNV</sequence>
<keyword evidence="6" id="KW-0482">Metalloprotease</keyword>
<evidence type="ECO:0000256" key="5">
    <source>
        <dbReference type="ARBA" id="ARBA00022833"/>
    </source>
</evidence>
<comment type="caution">
    <text evidence="8">The sequence shown here is derived from an EMBL/GenBank/DDBJ whole genome shotgun (WGS) entry which is preliminary data.</text>
</comment>
<keyword evidence="3" id="KW-0479">Metal-binding</keyword>
<evidence type="ECO:0000313" key="9">
    <source>
        <dbReference type="Proteomes" id="UP000714618"/>
    </source>
</evidence>
<dbReference type="AlphaFoldDB" id="A0A9N8JW05"/>
<dbReference type="OrthoDB" id="2365600at2759"/>
<proteinExistence type="predicted"/>
<evidence type="ECO:0008006" key="10">
    <source>
        <dbReference type="Google" id="ProtNLM"/>
    </source>
</evidence>
<feature type="region of interest" description="Disordered" evidence="7">
    <location>
        <begin position="431"/>
        <end position="453"/>
    </location>
</feature>
<dbReference type="InterPro" id="IPR012962">
    <property type="entry name" value="Pept_M54_archaemetzincn"/>
</dbReference>
<dbReference type="Pfam" id="PF07998">
    <property type="entry name" value="Peptidase_M54"/>
    <property type="match status" value="1"/>
</dbReference>
<reference evidence="8" key="1">
    <citation type="submission" date="2020-06" db="EMBL/GenBank/DDBJ databases">
        <authorList>
            <person name="Onetto C."/>
        </authorList>
    </citation>
    <scope>NUCLEOTIDE SEQUENCE</scope>
</reference>
<dbReference type="GO" id="GO:0006508">
    <property type="term" value="P:proteolysis"/>
    <property type="evidence" value="ECO:0007669"/>
    <property type="project" value="UniProtKB-KW"/>
</dbReference>
<evidence type="ECO:0000256" key="1">
    <source>
        <dbReference type="ARBA" id="ARBA00001947"/>
    </source>
</evidence>
<feature type="region of interest" description="Disordered" evidence="7">
    <location>
        <begin position="278"/>
        <end position="309"/>
    </location>
</feature>
<dbReference type="GO" id="GO:0008237">
    <property type="term" value="F:metallopeptidase activity"/>
    <property type="evidence" value="ECO:0007669"/>
    <property type="project" value="UniProtKB-KW"/>
</dbReference>
<keyword evidence="2" id="KW-0645">Protease</keyword>
<dbReference type="PANTHER" id="PTHR15910">
    <property type="entry name" value="ARCHAEMETZINCIN"/>
    <property type="match status" value="1"/>
</dbReference>
<evidence type="ECO:0000256" key="7">
    <source>
        <dbReference type="SAM" id="MobiDB-lite"/>
    </source>
</evidence>
<dbReference type="PANTHER" id="PTHR15910:SF1">
    <property type="entry name" value="ARCHAEMETZINCIN-2"/>
    <property type="match status" value="1"/>
</dbReference>
<dbReference type="SUPFAM" id="SSF55486">
    <property type="entry name" value="Metalloproteases ('zincins'), catalytic domain"/>
    <property type="match status" value="1"/>
</dbReference>
<protein>
    <recommendedName>
        <fullName evidence="10">Zincin</fullName>
    </recommendedName>
</protein>
<comment type="cofactor">
    <cofactor evidence="1">
        <name>Zn(2+)</name>
        <dbReference type="ChEBI" id="CHEBI:29105"/>
    </cofactor>
</comment>